<dbReference type="PATRIC" id="fig|36849.3.peg.3409"/>
<evidence type="ECO:0000313" key="1">
    <source>
        <dbReference type="EMBL" id="KPU43203.1"/>
    </source>
</evidence>
<evidence type="ECO:0000313" key="2">
    <source>
        <dbReference type="Proteomes" id="UP000050326"/>
    </source>
</evidence>
<sequence length="115" mass="12974">MSAHKRKRGIHLHVMVSEDELNTIHQRMDEAGITNAGAYIRKMAMNGYILNVDLSPVRELVSLQRRCANNLNQVAIHANTYGVYPSEITALQKDYAQLWGRVSDVLKQLTAVVEL</sequence>
<keyword evidence="2" id="KW-1185">Reference proteome</keyword>
<organism evidence="1 2">
    <name type="scientific">Oxobacter pfennigii</name>
    <dbReference type="NCBI Taxonomy" id="36849"/>
    <lineage>
        <taxon>Bacteria</taxon>
        <taxon>Bacillati</taxon>
        <taxon>Bacillota</taxon>
        <taxon>Clostridia</taxon>
        <taxon>Eubacteriales</taxon>
        <taxon>Clostridiaceae</taxon>
        <taxon>Oxobacter</taxon>
    </lineage>
</organism>
<reference evidence="1 2" key="1">
    <citation type="submission" date="2015-09" db="EMBL/GenBank/DDBJ databases">
        <title>Genome sequence of Oxobacter pfennigii DSM 3222.</title>
        <authorList>
            <person name="Poehlein A."/>
            <person name="Bengelsdorf F.R."/>
            <person name="Schiel-Bengelsdorf B."/>
            <person name="Duerre P."/>
            <person name="Daniel R."/>
        </authorList>
    </citation>
    <scope>NUCLEOTIDE SEQUENCE [LARGE SCALE GENOMIC DNA]</scope>
    <source>
        <strain evidence="1 2">DSM 3222</strain>
    </source>
</reference>
<proteinExistence type="predicted"/>
<dbReference type="STRING" id="36849.OXPF_32170"/>
<comment type="caution">
    <text evidence="1">The sequence shown here is derived from an EMBL/GenBank/DDBJ whole genome shotgun (WGS) entry which is preliminary data.</text>
</comment>
<protein>
    <recommendedName>
        <fullName evidence="3">Bacterial mobilisation domain-containing protein</fullName>
    </recommendedName>
</protein>
<dbReference type="Pfam" id="PF21983">
    <property type="entry name" value="NikA-like"/>
    <property type="match status" value="1"/>
</dbReference>
<accession>A0A0P8W5J0</accession>
<dbReference type="InterPro" id="IPR053842">
    <property type="entry name" value="NikA-like"/>
</dbReference>
<dbReference type="Proteomes" id="UP000050326">
    <property type="component" value="Unassembled WGS sequence"/>
</dbReference>
<gene>
    <name evidence="1" type="ORF">OXPF_32170</name>
</gene>
<dbReference type="RefSeq" id="WP_423230584.1">
    <property type="nucleotide sequence ID" value="NZ_LKET01000041.1"/>
</dbReference>
<dbReference type="AlphaFoldDB" id="A0A0P8W5J0"/>
<name>A0A0P8W5J0_9CLOT</name>
<dbReference type="EMBL" id="LKET01000041">
    <property type="protein sequence ID" value="KPU43203.1"/>
    <property type="molecule type" value="Genomic_DNA"/>
</dbReference>
<evidence type="ECO:0008006" key="3">
    <source>
        <dbReference type="Google" id="ProtNLM"/>
    </source>
</evidence>